<evidence type="ECO:0000313" key="2">
    <source>
        <dbReference type="EMBL" id="EGL40996.1"/>
    </source>
</evidence>
<sequence length="120" mass="13433">MIKKIASLVFMASFLCAGASAYNPYAPNQFDIVQHNEWEYRAGMKLFQSGLIPEGANKFSPSYALTRFELTQLVALAVHRRNKADKDIQTLIDSLQRDLQNDLSYVDPSIPALRQKGPSA</sequence>
<keyword evidence="3" id="KW-1185">Reference proteome</keyword>
<evidence type="ECO:0000313" key="3">
    <source>
        <dbReference type="Proteomes" id="UP000004018"/>
    </source>
</evidence>
<evidence type="ECO:0008006" key="4">
    <source>
        <dbReference type="Google" id="ProtNLM"/>
    </source>
</evidence>
<accession>A0ABN0D2A1</accession>
<name>A0ABN0D2A1_9FIRM</name>
<dbReference type="EMBL" id="AFIJ01000019">
    <property type="protein sequence ID" value="EGL40996.1"/>
    <property type="molecule type" value="Genomic_DNA"/>
</dbReference>
<feature type="signal peptide" evidence="1">
    <location>
        <begin position="1"/>
        <end position="21"/>
    </location>
</feature>
<comment type="caution">
    <text evidence="2">The sequence shown here is derived from an EMBL/GenBank/DDBJ whole genome shotgun (WGS) entry which is preliminary data.</text>
</comment>
<gene>
    <name evidence="2" type="ORF">HMPREF1039_1578</name>
</gene>
<protein>
    <recommendedName>
        <fullName evidence="4">SLH domain-containing protein</fullName>
    </recommendedName>
</protein>
<reference evidence="2 3" key="1">
    <citation type="submission" date="2011-04" db="EMBL/GenBank/DDBJ databases">
        <authorList>
            <person name="Harkins D.M."/>
            <person name="Madupu R."/>
            <person name="Durkin A.S."/>
            <person name="Torralba M."/>
            <person name="Methe B."/>
            <person name="Sutton G.G."/>
            <person name="Nelson K.E."/>
        </authorList>
    </citation>
    <scope>NUCLEOTIDE SEQUENCE [LARGE SCALE GENOMIC DNA]</scope>
    <source>
        <strain evidence="2 3">UPII 199-6</strain>
    </source>
</reference>
<organism evidence="2 3">
    <name type="scientific">Megasphaera lornae</name>
    <dbReference type="NCBI Taxonomy" id="1000568"/>
    <lineage>
        <taxon>Bacteria</taxon>
        <taxon>Bacillati</taxon>
        <taxon>Bacillota</taxon>
        <taxon>Negativicutes</taxon>
        <taxon>Veillonellales</taxon>
        <taxon>Veillonellaceae</taxon>
        <taxon>Megasphaera</taxon>
    </lineage>
</organism>
<proteinExistence type="predicted"/>
<feature type="chain" id="PRO_5046140768" description="SLH domain-containing protein" evidence="1">
    <location>
        <begin position="22"/>
        <end position="120"/>
    </location>
</feature>
<dbReference type="RefSeq" id="WP_007390897.1">
    <property type="nucleotide sequence ID" value="NZ_AFIJ01000019.1"/>
</dbReference>
<keyword evidence="1" id="KW-0732">Signal</keyword>
<dbReference type="Proteomes" id="UP000004018">
    <property type="component" value="Unassembled WGS sequence"/>
</dbReference>
<evidence type="ECO:0000256" key="1">
    <source>
        <dbReference type="SAM" id="SignalP"/>
    </source>
</evidence>